<evidence type="ECO:0000256" key="12">
    <source>
        <dbReference type="RuleBase" id="RU367134"/>
    </source>
</evidence>
<dbReference type="InterPro" id="IPR011009">
    <property type="entry name" value="Kinase-like_dom_sf"/>
</dbReference>
<evidence type="ECO:0000256" key="1">
    <source>
        <dbReference type="ARBA" id="ARBA00022527"/>
    </source>
</evidence>
<accession>A0A0D8X6Y3</accession>
<keyword evidence="5 9" id="KW-0067">ATP-binding</keyword>
<evidence type="ECO:0000256" key="13">
    <source>
        <dbReference type="SAM" id="MobiDB-lite"/>
    </source>
</evidence>
<dbReference type="Gene3D" id="3.30.200.20">
    <property type="entry name" value="Phosphorylase Kinase, domain 1"/>
    <property type="match status" value="1"/>
</dbReference>
<feature type="cross-link" description="Glycyl lysine isopeptide (Lys-Gly) (interchain with G-Cter in SUMO2)" evidence="10">
    <location>
        <position position="178"/>
    </location>
</feature>
<evidence type="ECO:0000256" key="7">
    <source>
        <dbReference type="ARBA" id="ARBA00048679"/>
    </source>
</evidence>
<dbReference type="PANTHER" id="PTHR24350">
    <property type="entry name" value="SERINE/THREONINE-PROTEIN KINASE IAL-RELATED"/>
    <property type="match status" value="1"/>
</dbReference>
<dbReference type="OrthoDB" id="377346at2759"/>
<dbReference type="PROSITE" id="PS50011">
    <property type="entry name" value="PROTEIN_KINASE_DOM"/>
    <property type="match status" value="1"/>
</dbReference>
<dbReference type="CDD" id="cd14007">
    <property type="entry name" value="STKc_Aurora"/>
    <property type="match status" value="1"/>
</dbReference>
<dbReference type="GO" id="GO:0005524">
    <property type="term" value="F:ATP binding"/>
    <property type="evidence" value="ECO:0007669"/>
    <property type="project" value="UniProtKB-UniRule"/>
</dbReference>
<evidence type="ECO:0000256" key="8">
    <source>
        <dbReference type="PIRSR" id="PIRSR630616-1"/>
    </source>
</evidence>
<comment type="catalytic activity">
    <reaction evidence="7 12">
        <text>L-seryl-[protein] + ATP = O-phospho-L-seryl-[protein] + ADP + H(+)</text>
        <dbReference type="Rhea" id="RHEA:17989"/>
        <dbReference type="Rhea" id="RHEA-COMP:9863"/>
        <dbReference type="Rhea" id="RHEA-COMP:11604"/>
        <dbReference type="ChEBI" id="CHEBI:15378"/>
        <dbReference type="ChEBI" id="CHEBI:29999"/>
        <dbReference type="ChEBI" id="CHEBI:30616"/>
        <dbReference type="ChEBI" id="CHEBI:83421"/>
        <dbReference type="ChEBI" id="CHEBI:456216"/>
        <dbReference type="EC" id="2.7.11.1"/>
    </reaction>
</comment>
<reference evidence="16" key="2">
    <citation type="journal article" date="2016" name="Sci. Rep.">
        <title>Dictyocaulus viviparus genome, variome and transcriptome elucidate lungworm biology and support future intervention.</title>
        <authorList>
            <person name="McNulty S.N."/>
            <person name="Strube C."/>
            <person name="Rosa B.A."/>
            <person name="Martin J.C."/>
            <person name="Tyagi R."/>
            <person name="Choi Y.J."/>
            <person name="Wang Q."/>
            <person name="Hallsworth Pepin K."/>
            <person name="Zhang X."/>
            <person name="Ozersky P."/>
            <person name="Wilson R.K."/>
            <person name="Sternberg P.W."/>
            <person name="Gasser R.B."/>
            <person name="Mitreva M."/>
        </authorList>
    </citation>
    <scope>NUCLEOTIDE SEQUENCE [LARGE SCALE GENOMIC DNA]</scope>
    <source>
        <strain evidence="16">HannoverDv2000</strain>
    </source>
</reference>
<protein>
    <recommendedName>
        <fullName evidence="12">Aurora kinase</fullName>
        <ecNumber evidence="12">2.7.11.1</ecNumber>
    </recommendedName>
</protein>
<organism evidence="15 16">
    <name type="scientific">Dictyocaulus viviparus</name>
    <name type="common">Bovine lungworm</name>
    <dbReference type="NCBI Taxonomy" id="29172"/>
    <lineage>
        <taxon>Eukaryota</taxon>
        <taxon>Metazoa</taxon>
        <taxon>Ecdysozoa</taxon>
        <taxon>Nematoda</taxon>
        <taxon>Chromadorea</taxon>
        <taxon>Rhabditida</taxon>
        <taxon>Rhabditina</taxon>
        <taxon>Rhabditomorpha</taxon>
        <taxon>Strongyloidea</taxon>
        <taxon>Metastrongylidae</taxon>
        <taxon>Dictyocaulus</taxon>
    </lineage>
</organism>
<evidence type="ECO:0000256" key="9">
    <source>
        <dbReference type="PIRSR" id="PIRSR630616-2"/>
    </source>
</evidence>
<feature type="binding site" evidence="9 11">
    <location>
        <position position="82"/>
    </location>
    <ligand>
        <name>ATP</name>
        <dbReference type="ChEBI" id="CHEBI:30616"/>
    </ligand>
</feature>
<reference evidence="15 16" key="1">
    <citation type="submission" date="2013-11" db="EMBL/GenBank/DDBJ databases">
        <title>Draft genome of the bovine lungworm Dictyocaulus viviparus.</title>
        <authorList>
            <person name="Mitreva M."/>
        </authorList>
    </citation>
    <scope>NUCLEOTIDE SEQUENCE [LARGE SCALE GENOMIC DNA]</scope>
    <source>
        <strain evidence="15 16">HannoverDv2000</strain>
    </source>
</reference>
<evidence type="ECO:0000256" key="4">
    <source>
        <dbReference type="ARBA" id="ARBA00022777"/>
    </source>
</evidence>
<dbReference type="Pfam" id="PF00069">
    <property type="entry name" value="Pkinase"/>
    <property type="match status" value="2"/>
</dbReference>
<evidence type="ECO:0000259" key="14">
    <source>
        <dbReference type="PROSITE" id="PS50011"/>
    </source>
</evidence>
<evidence type="ECO:0000256" key="6">
    <source>
        <dbReference type="ARBA" id="ARBA00047899"/>
    </source>
</evidence>
<dbReference type="Proteomes" id="UP000053766">
    <property type="component" value="Unassembled WGS sequence"/>
</dbReference>
<dbReference type="EMBL" id="KN717442">
    <property type="protein sequence ID" value="KJH40263.1"/>
    <property type="molecule type" value="Genomic_DNA"/>
</dbReference>
<feature type="binding site" evidence="9">
    <location>
        <position position="63"/>
    </location>
    <ligand>
        <name>ATP</name>
        <dbReference type="ChEBI" id="CHEBI:30616"/>
    </ligand>
</feature>
<dbReference type="InterPro" id="IPR000719">
    <property type="entry name" value="Prot_kinase_dom"/>
</dbReference>
<evidence type="ECO:0000256" key="3">
    <source>
        <dbReference type="ARBA" id="ARBA00022741"/>
    </source>
</evidence>
<keyword evidence="4 12" id="KW-0418">Kinase</keyword>
<keyword evidence="3 9" id="KW-0547">Nucleotide-binding</keyword>
<evidence type="ECO:0000313" key="16">
    <source>
        <dbReference type="Proteomes" id="UP000053766"/>
    </source>
</evidence>
<keyword evidence="16" id="KW-1185">Reference proteome</keyword>
<dbReference type="InterPro" id="IPR030616">
    <property type="entry name" value="Aur-like"/>
</dbReference>
<dbReference type="GO" id="GO:0004674">
    <property type="term" value="F:protein serine/threonine kinase activity"/>
    <property type="evidence" value="ECO:0007669"/>
    <property type="project" value="UniProtKB-KW"/>
</dbReference>
<dbReference type="STRING" id="29172.A0A0D8X6Y3"/>
<feature type="active site" description="Proton acceptor" evidence="8">
    <location>
        <position position="176"/>
    </location>
</feature>
<dbReference type="AlphaFoldDB" id="A0A0D8X6Y3"/>
<feature type="domain" description="Protein kinase" evidence="14">
    <location>
        <begin position="53"/>
        <end position="340"/>
    </location>
</feature>
<dbReference type="FunFam" id="3.30.200.20:FF:000042">
    <property type="entry name" value="Aurora kinase A"/>
    <property type="match status" value="1"/>
</dbReference>
<keyword evidence="2 12" id="KW-0808">Transferase</keyword>
<name>A0A0D8X6Y3_DICVI</name>
<dbReference type="InterPro" id="IPR017441">
    <property type="entry name" value="Protein_kinase_ATP_BS"/>
</dbReference>
<evidence type="ECO:0000256" key="2">
    <source>
        <dbReference type="ARBA" id="ARBA00022679"/>
    </source>
</evidence>
<sequence length="367" mass="42336">MSKTDSAPTSEMGCHSETSKNSTRSDITDSTLSRQAYQIGSQNVFRTWTIDDFEIGRILGRGRFGSVFAARSKQDDVLIALKILFKEQIDKYNVRHQVKREIKIQHHLRHPNILRLIGYFHDPHRVYILLEFAHGVALYDRLKEKGRLGEGEAAKYVHQLADALKYCHTKNVIHRDIKPESVLIDRDGNAKIADFGWAVESNSPQETFCGTLDYLAPEMINRSAYNHTVCFYLVSFFMIHIVKKGHIIQKTSDRWTKRQFGELQRDVDNWALGVLLHEMLIGRTPFESTDENQTLNAIIECKVAIHDDLSEGPRDLIKRLVVKKPFMRLPLSEVLTHAWVVYMITRSNSFLNRHSFHRRISGSSFSL</sequence>
<dbReference type="EC" id="2.7.11.1" evidence="12"/>
<evidence type="ECO:0000256" key="10">
    <source>
        <dbReference type="PIRSR" id="PIRSR630616-3"/>
    </source>
</evidence>
<comment type="similarity">
    <text evidence="12">Belongs to the protein kinase superfamily. Ser/Thr protein kinase family. Aurora subfamily.</text>
</comment>
<feature type="binding site" evidence="9">
    <location>
        <position position="194"/>
    </location>
    <ligand>
        <name>ATP</name>
        <dbReference type="ChEBI" id="CHEBI:30616"/>
    </ligand>
</feature>
<feature type="binding site" evidence="9">
    <location>
        <begin position="131"/>
        <end position="133"/>
    </location>
    <ligand>
        <name>ATP</name>
        <dbReference type="ChEBI" id="CHEBI:30616"/>
    </ligand>
</feature>
<evidence type="ECO:0000256" key="11">
    <source>
        <dbReference type="PROSITE-ProRule" id="PRU10141"/>
    </source>
</evidence>
<gene>
    <name evidence="15" type="ORF">DICVIV_13796</name>
</gene>
<dbReference type="SUPFAM" id="SSF56112">
    <property type="entry name" value="Protein kinase-like (PK-like)"/>
    <property type="match status" value="1"/>
</dbReference>
<dbReference type="PROSITE" id="PS00107">
    <property type="entry name" value="PROTEIN_KINASE_ATP"/>
    <property type="match status" value="1"/>
</dbReference>
<dbReference type="Gene3D" id="1.10.510.10">
    <property type="entry name" value="Transferase(Phosphotransferase) domain 1"/>
    <property type="match status" value="1"/>
</dbReference>
<comment type="catalytic activity">
    <reaction evidence="6 12">
        <text>L-threonyl-[protein] + ATP = O-phospho-L-threonyl-[protein] + ADP + H(+)</text>
        <dbReference type="Rhea" id="RHEA:46608"/>
        <dbReference type="Rhea" id="RHEA-COMP:11060"/>
        <dbReference type="Rhea" id="RHEA-COMP:11605"/>
        <dbReference type="ChEBI" id="CHEBI:15378"/>
        <dbReference type="ChEBI" id="CHEBI:30013"/>
        <dbReference type="ChEBI" id="CHEBI:30616"/>
        <dbReference type="ChEBI" id="CHEBI:61977"/>
        <dbReference type="ChEBI" id="CHEBI:456216"/>
        <dbReference type="EC" id="2.7.11.1"/>
    </reaction>
</comment>
<proteinExistence type="inferred from homology"/>
<evidence type="ECO:0000256" key="5">
    <source>
        <dbReference type="ARBA" id="ARBA00022840"/>
    </source>
</evidence>
<feature type="region of interest" description="Disordered" evidence="13">
    <location>
        <begin position="1"/>
        <end position="27"/>
    </location>
</feature>
<keyword evidence="1 12" id="KW-0723">Serine/threonine-protein kinase</keyword>
<evidence type="ECO:0000313" key="15">
    <source>
        <dbReference type="EMBL" id="KJH40263.1"/>
    </source>
</evidence>